<dbReference type="EMBL" id="RJVI01000002">
    <property type="protein sequence ID" value="ROR32487.1"/>
    <property type="molecule type" value="Genomic_DNA"/>
</dbReference>
<dbReference type="GO" id="GO:0046872">
    <property type="term" value="F:metal ion binding"/>
    <property type="evidence" value="ECO:0007669"/>
    <property type="project" value="InterPro"/>
</dbReference>
<dbReference type="Proteomes" id="UP000276634">
    <property type="component" value="Unassembled WGS sequence"/>
</dbReference>
<dbReference type="InterPro" id="IPR003251">
    <property type="entry name" value="Rr_diiron-bd_dom"/>
</dbReference>
<sequence length="178" mass="20771">MSMPVDSTPPRIDSVEELLAHALAMEREAAERYGELADQMETFHNPEVAEFFRTMARHEARHVDEITDLATGMILPELAPWEYKWQTPEAPETPSTGETHYLMTPYHAVRLALRHERLARRFYNRVAEYTPNAEVRALARQFAQEEDEHVRHLERWLERLPVPETGWAEDPDPPTTQE</sequence>
<dbReference type="PANTHER" id="PTHR33531:SF7">
    <property type="entry name" value="HYPOTHETICAL MEMBRANE PROTEIN, CONSERVED"/>
    <property type="match status" value="1"/>
</dbReference>
<accession>A0A3N1Y5C8</accession>
<evidence type="ECO:0000313" key="2">
    <source>
        <dbReference type="EMBL" id="ROR32487.1"/>
    </source>
</evidence>
<keyword evidence="3" id="KW-1185">Reference proteome</keyword>
<feature type="domain" description="Ferritin-like diiron" evidence="1">
    <location>
        <begin position="9"/>
        <end position="164"/>
    </location>
</feature>
<dbReference type="PROSITE" id="PS50905">
    <property type="entry name" value="FERRITIN_LIKE"/>
    <property type="match status" value="1"/>
</dbReference>
<organism evidence="2 3">
    <name type="scientific">Inmirania thermothiophila</name>
    <dbReference type="NCBI Taxonomy" id="1750597"/>
    <lineage>
        <taxon>Bacteria</taxon>
        <taxon>Pseudomonadati</taxon>
        <taxon>Pseudomonadota</taxon>
        <taxon>Gammaproteobacteria</taxon>
        <taxon>Chromatiales</taxon>
        <taxon>Ectothiorhodospiraceae</taxon>
        <taxon>Inmirania</taxon>
    </lineage>
</organism>
<name>A0A3N1Y5C8_9GAMM</name>
<reference evidence="2 3" key="1">
    <citation type="submission" date="2018-11" db="EMBL/GenBank/DDBJ databases">
        <title>Genomic Encyclopedia of Type Strains, Phase IV (KMG-IV): sequencing the most valuable type-strain genomes for metagenomic binning, comparative biology and taxonomic classification.</title>
        <authorList>
            <person name="Goeker M."/>
        </authorList>
    </citation>
    <scope>NUCLEOTIDE SEQUENCE [LARGE SCALE GENOMIC DNA]</scope>
    <source>
        <strain evidence="2 3">DSM 100275</strain>
    </source>
</reference>
<dbReference type="Gene3D" id="1.20.1260.10">
    <property type="match status" value="1"/>
</dbReference>
<dbReference type="PANTHER" id="PTHR33531">
    <property type="entry name" value="RUBRERYTHRIN SUBFAMILY"/>
    <property type="match status" value="1"/>
</dbReference>
<dbReference type="GO" id="GO:0016491">
    <property type="term" value="F:oxidoreductase activity"/>
    <property type="evidence" value="ECO:0007669"/>
    <property type="project" value="InterPro"/>
</dbReference>
<protein>
    <submittedName>
        <fullName evidence="2">Rubrerythrin</fullName>
    </submittedName>
</protein>
<proteinExistence type="predicted"/>
<dbReference type="AlphaFoldDB" id="A0A3N1Y5C8"/>
<evidence type="ECO:0000313" key="3">
    <source>
        <dbReference type="Proteomes" id="UP000276634"/>
    </source>
</evidence>
<dbReference type="Pfam" id="PF02915">
    <property type="entry name" value="Rubrerythrin"/>
    <property type="match status" value="1"/>
</dbReference>
<dbReference type="InterPro" id="IPR012347">
    <property type="entry name" value="Ferritin-like"/>
</dbReference>
<dbReference type="InterPro" id="IPR009040">
    <property type="entry name" value="Ferritin-like_diiron"/>
</dbReference>
<comment type="caution">
    <text evidence="2">The sequence shown here is derived from an EMBL/GenBank/DDBJ whole genome shotgun (WGS) entry which is preliminary data.</text>
</comment>
<dbReference type="InterPro" id="IPR009078">
    <property type="entry name" value="Ferritin-like_SF"/>
</dbReference>
<dbReference type="SUPFAM" id="SSF47240">
    <property type="entry name" value="Ferritin-like"/>
    <property type="match status" value="1"/>
</dbReference>
<dbReference type="RefSeq" id="WP_245995192.1">
    <property type="nucleotide sequence ID" value="NZ_RJVI01000002.1"/>
</dbReference>
<evidence type="ECO:0000259" key="1">
    <source>
        <dbReference type="PROSITE" id="PS50905"/>
    </source>
</evidence>
<dbReference type="CDD" id="cd01045">
    <property type="entry name" value="Ferritin_like_AB"/>
    <property type="match status" value="1"/>
</dbReference>
<gene>
    <name evidence="2" type="ORF">EDC57_1689</name>
</gene>